<evidence type="ECO:0000256" key="7">
    <source>
        <dbReference type="ARBA" id="ARBA00023065"/>
    </source>
</evidence>
<dbReference type="Pfam" id="PF02254">
    <property type="entry name" value="TrkA_N"/>
    <property type="match status" value="1"/>
</dbReference>
<evidence type="ECO:0000259" key="10">
    <source>
        <dbReference type="Pfam" id="PF00999"/>
    </source>
</evidence>
<feature type="transmembrane region" description="Helical" evidence="9">
    <location>
        <begin position="333"/>
        <end position="356"/>
    </location>
</feature>
<sequence length="600" mass="64640">MENFTLQIGLIGVLGIGAQWVAWRMQIPAIILLLVAGFIAGPVTGAIQPELLLGDALRPLIGLAVAVILFEGGLTLKLAEIRETSKAVRRVLFPGAFLMWATIFIAARYIGGLDPAVAAVISGLMVVTGPTVVMPLLRQARLPRRPADFLRWEAILVDPVGALFAVFAFEAVQIIHAHHGTATEIILQAVVAIICAIIVGWGAARLAIWSFTKGHVPEFLKAAFLLVAVIVVFAATNVLLEEAGLLTVTIMGFVIGNSNIASFNELRRFKEIMTVLLVSGVFVIMTATITFADLAALGWRDLAFILSVIFIVRPAVMMPLFVGTSLPMNERLLCAWIAPRGVVAVAVSGLFAASMIELGIPDANRMVPLIFLLVVATVLIHGLSIRPAARWLKVTRKEPDGVVIVGGSAFATELASKLMEVDVPVLISDRNWYALRGARAASVPVYFGEILGETAEHTLDFGRYSSLLAATRNDAYNSLVCTDFGPEIGRSNVFQIGRARVEKERNAMPTTIGGRGLLTTEGGIDGLDRLLRQGWAVQKTRLSEEYDFERFKSDRPENTRIVLSLGAGGDLKFATDDVDIKPAPGDTIFSFAPPTGKAKN</sequence>
<keyword evidence="6 9" id="KW-1133">Transmembrane helix</keyword>
<accession>A0A5B8IY68</accession>
<dbReference type="PANTHER" id="PTHR32507:SF0">
    <property type="entry name" value="NA(+)_H(+) ANTIPORTER 2-RELATED"/>
    <property type="match status" value="1"/>
</dbReference>
<keyword evidence="3" id="KW-0050">Antiport</keyword>
<keyword evidence="13" id="KW-1185">Reference proteome</keyword>
<geneLocation type="plasmid" evidence="12 13">
    <name>unnamed3</name>
</geneLocation>
<evidence type="ECO:0000256" key="6">
    <source>
        <dbReference type="ARBA" id="ARBA00022989"/>
    </source>
</evidence>
<keyword evidence="7" id="KW-0406">Ion transport</keyword>
<feature type="transmembrane region" description="Helical" evidence="9">
    <location>
        <begin position="219"/>
        <end position="239"/>
    </location>
</feature>
<dbReference type="GO" id="GO:0015297">
    <property type="term" value="F:antiporter activity"/>
    <property type="evidence" value="ECO:0007669"/>
    <property type="project" value="UniProtKB-KW"/>
</dbReference>
<evidence type="ECO:0000259" key="11">
    <source>
        <dbReference type="Pfam" id="PF02254"/>
    </source>
</evidence>
<evidence type="ECO:0000313" key="12">
    <source>
        <dbReference type="EMBL" id="QDY71092.1"/>
    </source>
</evidence>
<feature type="transmembrane region" description="Helical" evidence="9">
    <location>
        <begin position="60"/>
        <end position="79"/>
    </location>
</feature>
<keyword evidence="12" id="KW-0614">Plasmid</keyword>
<dbReference type="GO" id="GO:0006813">
    <property type="term" value="P:potassium ion transport"/>
    <property type="evidence" value="ECO:0007669"/>
    <property type="project" value="InterPro"/>
</dbReference>
<dbReference type="InterPro" id="IPR003148">
    <property type="entry name" value="RCK_N"/>
</dbReference>
<evidence type="ECO:0000256" key="8">
    <source>
        <dbReference type="ARBA" id="ARBA00023136"/>
    </source>
</evidence>
<feature type="transmembrane region" description="Helical" evidence="9">
    <location>
        <begin position="368"/>
        <end position="389"/>
    </location>
</feature>
<evidence type="ECO:0000313" key="13">
    <source>
        <dbReference type="Proteomes" id="UP000318483"/>
    </source>
</evidence>
<evidence type="ECO:0000256" key="5">
    <source>
        <dbReference type="ARBA" id="ARBA00022692"/>
    </source>
</evidence>
<dbReference type="GO" id="GO:0005886">
    <property type="term" value="C:plasma membrane"/>
    <property type="evidence" value="ECO:0007669"/>
    <property type="project" value="UniProtKB-SubCell"/>
</dbReference>
<keyword evidence="8 9" id="KW-0472">Membrane</keyword>
<dbReference type="InterPro" id="IPR006153">
    <property type="entry name" value="Cation/H_exchanger_TM"/>
</dbReference>
<feature type="domain" description="RCK N-terminal" evidence="11">
    <location>
        <begin position="402"/>
        <end position="481"/>
    </location>
</feature>
<keyword evidence="5 9" id="KW-0812">Transmembrane</keyword>
<dbReference type="SUPFAM" id="SSF51735">
    <property type="entry name" value="NAD(P)-binding Rossmann-fold domains"/>
    <property type="match status" value="1"/>
</dbReference>
<name>A0A5B8IY68_9RHOB</name>
<dbReference type="Pfam" id="PF00999">
    <property type="entry name" value="Na_H_Exchanger"/>
    <property type="match status" value="1"/>
</dbReference>
<evidence type="ECO:0000256" key="1">
    <source>
        <dbReference type="ARBA" id="ARBA00004651"/>
    </source>
</evidence>
<feature type="transmembrane region" description="Helical" evidence="9">
    <location>
        <begin position="185"/>
        <end position="207"/>
    </location>
</feature>
<gene>
    <name evidence="12" type="ORF">FPZ52_15375</name>
</gene>
<feature type="transmembrane region" description="Helical" evidence="9">
    <location>
        <begin position="302"/>
        <end position="321"/>
    </location>
</feature>
<dbReference type="RefSeq" id="WP_146366508.1">
    <property type="nucleotide sequence ID" value="NZ_CP042264.1"/>
</dbReference>
<dbReference type="OrthoDB" id="570124at2"/>
<dbReference type="GO" id="GO:1902600">
    <property type="term" value="P:proton transmembrane transport"/>
    <property type="evidence" value="ECO:0007669"/>
    <property type="project" value="InterPro"/>
</dbReference>
<feature type="transmembrane region" description="Helical" evidence="9">
    <location>
        <begin position="116"/>
        <end position="137"/>
    </location>
</feature>
<dbReference type="KEGG" id="lit:FPZ52_15375"/>
<proteinExistence type="predicted"/>
<evidence type="ECO:0000256" key="2">
    <source>
        <dbReference type="ARBA" id="ARBA00022448"/>
    </source>
</evidence>
<dbReference type="PANTHER" id="PTHR32507">
    <property type="entry name" value="NA(+)/H(+) ANTIPORTER 1"/>
    <property type="match status" value="1"/>
</dbReference>
<feature type="transmembrane region" description="Helical" evidence="9">
    <location>
        <begin position="245"/>
        <end position="263"/>
    </location>
</feature>
<organism evidence="12 13">
    <name type="scientific">Qingshengfaniella alkalisoli</name>
    <dbReference type="NCBI Taxonomy" id="2599296"/>
    <lineage>
        <taxon>Bacteria</taxon>
        <taxon>Pseudomonadati</taxon>
        <taxon>Pseudomonadota</taxon>
        <taxon>Alphaproteobacteria</taxon>
        <taxon>Rhodobacterales</taxon>
        <taxon>Paracoccaceae</taxon>
        <taxon>Qingshengfaniella</taxon>
    </lineage>
</organism>
<dbReference type="Gene3D" id="3.40.50.720">
    <property type="entry name" value="NAD(P)-binding Rossmann-like Domain"/>
    <property type="match status" value="1"/>
</dbReference>
<keyword evidence="4" id="KW-1003">Cell membrane</keyword>
<evidence type="ECO:0000256" key="9">
    <source>
        <dbReference type="SAM" id="Phobius"/>
    </source>
</evidence>
<dbReference type="Gene3D" id="1.20.1530.20">
    <property type="match status" value="1"/>
</dbReference>
<evidence type="ECO:0000256" key="4">
    <source>
        <dbReference type="ARBA" id="ARBA00022475"/>
    </source>
</evidence>
<dbReference type="InterPro" id="IPR036291">
    <property type="entry name" value="NAD(P)-bd_dom_sf"/>
</dbReference>
<evidence type="ECO:0000256" key="3">
    <source>
        <dbReference type="ARBA" id="ARBA00022449"/>
    </source>
</evidence>
<dbReference type="InterPro" id="IPR038770">
    <property type="entry name" value="Na+/solute_symporter_sf"/>
</dbReference>
<dbReference type="Proteomes" id="UP000318483">
    <property type="component" value="Plasmid unnamed3"/>
</dbReference>
<dbReference type="AlphaFoldDB" id="A0A5B8IY68"/>
<feature type="domain" description="Cation/H+ exchanger transmembrane" evidence="10">
    <location>
        <begin position="21"/>
        <end position="391"/>
    </location>
</feature>
<reference evidence="12 13" key="1">
    <citation type="submission" date="2019-07" db="EMBL/GenBank/DDBJ databases">
        <title>Litoreibacter alkalisoli sp. nov., isolated from saline-alkaline soil.</title>
        <authorList>
            <person name="Wang S."/>
            <person name="Xu L."/>
            <person name="Xing Y.-T."/>
            <person name="Sun J.-Q."/>
        </authorList>
    </citation>
    <scope>NUCLEOTIDE SEQUENCE [LARGE SCALE GENOMIC DNA]</scope>
    <source>
        <strain evidence="12 13">LN3S51</strain>
        <plasmid evidence="12 13">unnamed3</plasmid>
    </source>
</reference>
<keyword evidence="2" id="KW-0813">Transport</keyword>
<feature type="transmembrane region" description="Helical" evidence="9">
    <location>
        <begin position="149"/>
        <end position="169"/>
    </location>
</feature>
<feature type="transmembrane region" description="Helical" evidence="9">
    <location>
        <begin position="30"/>
        <end position="48"/>
    </location>
</feature>
<feature type="transmembrane region" description="Helical" evidence="9">
    <location>
        <begin position="91"/>
        <end position="110"/>
    </location>
</feature>
<feature type="transmembrane region" description="Helical" evidence="9">
    <location>
        <begin position="6"/>
        <end position="23"/>
    </location>
</feature>
<dbReference type="EMBL" id="CP042264">
    <property type="protein sequence ID" value="QDY71092.1"/>
    <property type="molecule type" value="Genomic_DNA"/>
</dbReference>
<feature type="transmembrane region" description="Helical" evidence="9">
    <location>
        <begin position="275"/>
        <end position="296"/>
    </location>
</feature>
<comment type="subcellular location">
    <subcellularLocation>
        <location evidence="1">Cell membrane</location>
        <topology evidence="1">Multi-pass membrane protein</topology>
    </subcellularLocation>
</comment>
<protein>
    <submittedName>
        <fullName evidence="12">Sodium:proton antiporter</fullName>
    </submittedName>
</protein>